<feature type="coiled-coil region" evidence="1">
    <location>
        <begin position="16"/>
        <end position="110"/>
    </location>
</feature>
<protein>
    <submittedName>
        <fullName evidence="2">Uncharacterized protein</fullName>
    </submittedName>
</protein>
<dbReference type="AlphaFoldDB" id="A0A8T0QKF0"/>
<dbReference type="Proteomes" id="UP000823388">
    <property type="component" value="Chromosome 7K"/>
</dbReference>
<sequence length="276" mass="31684">MAWRAVEDVIEKSRQKSEMLRDVGDAILRAEKLEEELKKAKQQASNLQIRLDRNAVEYRNEVQVLTAAKDGLVDQNKSLTAQKNELVEKNKKLRQKETELKNSVAQLNDEVTNWKAGFYREKDHREQLEADIYVLNMELERELQLHFDGETDLVNCMQTIRSLNDDLELLRRSMKELTEAAEPVANLFEPRKPGVEVRPLVDRLKDTPGRLKAYLQRLRKSIPQQVLSFLKSFYPAADVSVIAGGVAGDCSDEKLKELMREVESVAEKVASHINLK</sequence>
<keyword evidence="3" id="KW-1185">Reference proteome</keyword>
<name>A0A8T0QKF0_PANVG</name>
<dbReference type="OrthoDB" id="10654209at2759"/>
<comment type="caution">
    <text evidence="2">The sequence shown here is derived from an EMBL/GenBank/DDBJ whole genome shotgun (WGS) entry which is preliminary data.</text>
</comment>
<evidence type="ECO:0000256" key="1">
    <source>
        <dbReference type="SAM" id="Coils"/>
    </source>
</evidence>
<organism evidence="2 3">
    <name type="scientific">Panicum virgatum</name>
    <name type="common">Blackwell switchgrass</name>
    <dbReference type="NCBI Taxonomy" id="38727"/>
    <lineage>
        <taxon>Eukaryota</taxon>
        <taxon>Viridiplantae</taxon>
        <taxon>Streptophyta</taxon>
        <taxon>Embryophyta</taxon>
        <taxon>Tracheophyta</taxon>
        <taxon>Spermatophyta</taxon>
        <taxon>Magnoliopsida</taxon>
        <taxon>Liliopsida</taxon>
        <taxon>Poales</taxon>
        <taxon>Poaceae</taxon>
        <taxon>PACMAD clade</taxon>
        <taxon>Panicoideae</taxon>
        <taxon>Panicodae</taxon>
        <taxon>Paniceae</taxon>
        <taxon>Panicinae</taxon>
        <taxon>Panicum</taxon>
        <taxon>Panicum sect. Hiantes</taxon>
    </lineage>
</organism>
<evidence type="ECO:0000313" key="3">
    <source>
        <dbReference type="Proteomes" id="UP000823388"/>
    </source>
</evidence>
<reference evidence="2" key="1">
    <citation type="submission" date="2020-05" db="EMBL/GenBank/DDBJ databases">
        <title>WGS assembly of Panicum virgatum.</title>
        <authorList>
            <person name="Lovell J.T."/>
            <person name="Jenkins J."/>
            <person name="Shu S."/>
            <person name="Juenger T.E."/>
            <person name="Schmutz J."/>
        </authorList>
    </citation>
    <scope>NUCLEOTIDE SEQUENCE</scope>
    <source>
        <strain evidence="2">AP13</strain>
    </source>
</reference>
<evidence type="ECO:0000313" key="2">
    <source>
        <dbReference type="EMBL" id="KAG2570764.1"/>
    </source>
</evidence>
<proteinExistence type="predicted"/>
<dbReference type="EMBL" id="CM029049">
    <property type="protein sequence ID" value="KAG2570764.1"/>
    <property type="molecule type" value="Genomic_DNA"/>
</dbReference>
<gene>
    <name evidence="2" type="ORF">PVAP13_7KG031300</name>
</gene>
<keyword evidence="1" id="KW-0175">Coiled coil</keyword>
<accession>A0A8T0QKF0</accession>